<dbReference type="EMBL" id="JAAAID010002416">
    <property type="protein sequence ID" value="KAG0007308.1"/>
    <property type="molecule type" value="Genomic_DNA"/>
</dbReference>
<dbReference type="InterPro" id="IPR013766">
    <property type="entry name" value="Thioredoxin_domain"/>
</dbReference>
<feature type="compositionally biased region" description="Basic and acidic residues" evidence="6">
    <location>
        <begin position="527"/>
        <end position="544"/>
    </location>
</feature>
<evidence type="ECO:0000259" key="8">
    <source>
        <dbReference type="PROSITE" id="PS51352"/>
    </source>
</evidence>
<evidence type="ECO:0000256" key="2">
    <source>
        <dbReference type="ARBA" id="ARBA00022692"/>
    </source>
</evidence>
<sequence>MFMRGILSAAIAIAACSSSAHASAASKNLVESDFDSYVADEPVWEQVAVEHKDWKRTRGFKFAEVDCLAQGGLCEDHDIVSYPTTMLYYKGKVVTKYTKKRTLEKLTEFVEDMGSEYINVPEGVSLKEVGDVKTNALGLVVNLDNESFYRRTAFGPWLVEYYAPWCGHCQALAPIYDELATQLKGKVNVAKVDCTRNEDICRKQKVPGYPTIKLHQFNSEIEYNKHRTLEHMTQFALGAVVPSVKPMDSNDLENIKHQNDVSFVYIHDSKTNPEITSLIDTQSQVFYDQISLYESSDAALASELSVSSPGLVALKNNRLYKYEGSLTDDQAVRKWIVETRDPLVITLTPENTGRILSKRGWTALGLFDPSKPATVNARHELIETAYKYYETISERSPLDGQPLRFVILDASLWENYVRGAFNLEMSQLPVVVVINSREEIFYPYGLNGHNVPVEEEALLNYFTHIESGILVPKSMLSTVQKTFRFVQKQTRPVVKFATERPMMALFIATAFLLAIMRRFAPEAPQEGEAKKKEGEEGGKDIKQD</sequence>
<dbReference type="PANTHER" id="PTHR46426:SF1">
    <property type="entry name" value="PROTEIN DISULFIDE-ISOMERASE TMX3"/>
    <property type="match status" value="1"/>
</dbReference>
<evidence type="ECO:0000256" key="3">
    <source>
        <dbReference type="ARBA" id="ARBA00022989"/>
    </source>
</evidence>
<evidence type="ECO:0000256" key="5">
    <source>
        <dbReference type="ARBA" id="ARBA00045246"/>
    </source>
</evidence>
<feature type="domain" description="Thioredoxin" evidence="8">
    <location>
        <begin position="120"/>
        <end position="257"/>
    </location>
</feature>
<dbReference type="GO" id="GO:0005789">
    <property type="term" value="C:endoplasmic reticulum membrane"/>
    <property type="evidence" value="ECO:0007669"/>
    <property type="project" value="UniProtKB-SubCell"/>
</dbReference>
<comment type="function">
    <text evidence="5">Probable disulfide isomerase, which participates in the folding of proteins containing disulfide bonds. May act as a dithiol oxidase. Acts as a regulator of endoplasmic reticulum-mitochondria contact sites via its ability to regulate redox signals.</text>
</comment>
<dbReference type="PROSITE" id="PS00194">
    <property type="entry name" value="THIOREDOXIN_1"/>
    <property type="match status" value="1"/>
</dbReference>
<dbReference type="PROSITE" id="PS51352">
    <property type="entry name" value="THIOREDOXIN_2"/>
    <property type="match status" value="1"/>
</dbReference>
<evidence type="ECO:0000256" key="6">
    <source>
        <dbReference type="SAM" id="MobiDB-lite"/>
    </source>
</evidence>
<dbReference type="CDD" id="cd02961">
    <property type="entry name" value="PDI_a_family"/>
    <property type="match status" value="2"/>
</dbReference>
<dbReference type="Pfam" id="PF00085">
    <property type="entry name" value="Thioredoxin"/>
    <property type="match status" value="2"/>
</dbReference>
<dbReference type="PANTHER" id="PTHR46426">
    <property type="entry name" value="PROTEIN DISULFIDE-ISOMERASE TMX3"/>
    <property type="match status" value="1"/>
</dbReference>
<keyword evidence="3" id="KW-1133">Transmembrane helix</keyword>
<dbReference type="Proteomes" id="UP000703661">
    <property type="component" value="Unassembled WGS sequence"/>
</dbReference>
<accession>A0A9P6MMD0</accession>
<dbReference type="Pfam" id="PF13848">
    <property type="entry name" value="Thioredoxin_6"/>
    <property type="match status" value="1"/>
</dbReference>
<evidence type="ECO:0000313" key="10">
    <source>
        <dbReference type="Proteomes" id="UP000703661"/>
    </source>
</evidence>
<evidence type="ECO:0000256" key="7">
    <source>
        <dbReference type="SAM" id="SignalP"/>
    </source>
</evidence>
<name>A0A9P6MMD0_9FUNG</name>
<dbReference type="Gene3D" id="3.40.30.10">
    <property type="entry name" value="Glutaredoxin"/>
    <property type="match status" value="4"/>
</dbReference>
<gene>
    <name evidence="9" type="ORF">BGZ80_004826</name>
</gene>
<dbReference type="InterPro" id="IPR017937">
    <property type="entry name" value="Thioredoxin_CS"/>
</dbReference>
<comment type="subcellular location">
    <subcellularLocation>
        <location evidence="1">Endoplasmic reticulum membrane</location>
        <topology evidence="1">Single-pass membrane protein</topology>
    </subcellularLocation>
</comment>
<protein>
    <recommendedName>
        <fullName evidence="8">Thioredoxin domain-containing protein</fullName>
    </recommendedName>
</protein>
<proteinExistence type="predicted"/>
<dbReference type="InterPro" id="IPR036249">
    <property type="entry name" value="Thioredoxin-like_sf"/>
</dbReference>
<keyword evidence="2" id="KW-0812">Transmembrane</keyword>
<keyword evidence="10" id="KW-1185">Reference proteome</keyword>
<organism evidence="9 10">
    <name type="scientific">Entomortierella chlamydospora</name>
    <dbReference type="NCBI Taxonomy" id="101097"/>
    <lineage>
        <taxon>Eukaryota</taxon>
        <taxon>Fungi</taxon>
        <taxon>Fungi incertae sedis</taxon>
        <taxon>Mucoromycota</taxon>
        <taxon>Mortierellomycotina</taxon>
        <taxon>Mortierellomycetes</taxon>
        <taxon>Mortierellales</taxon>
        <taxon>Mortierellaceae</taxon>
        <taxon>Entomortierella</taxon>
    </lineage>
</organism>
<feature type="signal peptide" evidence="7">
    <location>
        <begin position="1"/>
        <end position="22"/>
    </location>
</feature>
<keyword evidence="7" id="KW-0732">Signal</keyword>
<dbReference type="PROSITE" id="PS51257">
    <property type="entry name" value="PROKAR_LIPOPROTEIN"/>
    <property type="match status" value="1"/>
</dbReference>
<keyword evidence="4" id="KW-0472">Membrane</keyword>
<dbReference type="InterPro" id="IPR052250">
    <property type="entry name" value="PDI_TMX3"/>
</dbReference>
<evidence type="ECO:0000256" key="4">
    <source>
        <dbReference type="ARBA" id="ARBA00023136"/>
    </source>
</evidence>
<comment type="caution">
    <text evidence="9">The sequence shown here is derived from an EMBL/GenBank/DDBJ whole genome shotgun (WGS) entry which is preliminary data.</text>
</comment>
<dbReference type="SUPFAM" id="SSF52833">
    <property type="entry name" value="Thioredoxin-like"/>
    <property type="match status" value="3"/>
</dbReference>
<dbReference type="OrthoDB" id="427280at2759"/>
<dbReference type="AlphaFoldDB" id="A0A9P6MMD0"/>
<feature type="chain" id="PRO_5040510557" description="Thioredoxin domain-containing protein" evidence="7">
    <location>
        <begin position="23"/>
        <end position="544"/>
    </location>
</feature>
<evidence type="ECO:0000313" key="9">
    <source>
        <dbReference type="EMBL" id="KAG0007308.1"/>
    </source>
</evidence>
<reference evidence="9" key="1">
    <citation type="journal article" date="2020" name="Fungal Divers.">
        <title>Resolving the Mortierellaceae phylogeny through synthesis of multi-gene phylogenetics and phylogenomics.</title>
        <authorList>
            <person name="Vandepol N."/>
            <person name="Liber J."/>
            <person name="Desiro A."/>
            <person name="Na H."/>
            <person name="Kennedy M."/>
            <person name="Barry K."/>
            <person name="Grigoriev I.V."/>
            <person name="Miller A.N."/>
            <person name="O'Donnell K."/>
            <person name="Stajich J.E."/>
            <person name="Bonito G."/>
        </authorList>
    </citation>
    <scope>NUCLEOTIDE SEQUENCE</scope>
    <source>
        <strain evidence="9">NRRL 2769</strain>
    </source>
</reference>
<evidence type="ECO:0000256" key="1">
    <source>
        <dbReference type="ARBA" id="ARBA00004389"/>
    </source>
</evidence>
<feature type="region of interest" description="Disordered" evidence="6">
    <location>
        <begin position="523"/>
        <end position="544"/>
    </location>
</feature>